<dbReference type="InterPro" id="IPR033966">
    <property type="entry name" value="RuBisCO"/>
</dbReference>
<dbReference type="Gene3D" id="3.30.70.150">
    <property type="entry name" value="RuBisCO large subunit, N-terminal domain"/>
    <property type="match status" value="1"/>
</dbReference>
<dbReference type="OrthoDB" id="9770811at2"/>
<dbReference type="SUPFAM" id="SSF54966">
    <property type="entry name" value="RuBisCO, large subunit, small (N-terminal) domain"/>
    <property type="match status" value="1"/>
</dbReference>
<evidence type="ECO:0000256" key="1">
    <source>
        <dbReference type="RuleBase" id="RU003834"/>
    </source>
</evidence>
<dbReference type="GO" id="GO:0015977">
    <property type="term" value="P:carbon fixation"/>
    <property type="evidence" value="ECO:0007669"/>
    <property type="project" value="InterPro"/>
</dbReference>
<keyword evidence="5" id="KW-1185">Reference proteome</keyword>
<dbReference type="PANTHER" id="PTHR42704">
    <property type="entry name" value="RIBULOSE BISPHOSPHATE CARBOXYLASE"/>
    <property type="match status" value="1"/>
</dbReference>
<comment type="similarity">
    <text evidence="1">Belongs to the RuBisCO large chain family.</text>
</comment>
<dbReference type="GO" id="GO:0000287">
    <property type="term" value="F:magnesium ion binding"/>
    <property type="evidence" value="ECO:0007669"/>
    <property type="project" value="InterPro"/>
</dbReference>
<feature type="domain" description="Ribulose bisphosphate carboxylase large subunit C-terminal" evidence="2">
    <location>
        <begin position="143"/>
        <end position="423"/>
    </location>
</feature>
<dbReference type="InterPro" id="IPR036376">
    <property type="entry name" value="RuBisCO_lsu_C_sf"/>
</dbReference>
<name>A0A1H3DQN9_EUBBA</name>
<dbReference type="InterPro" id="IPR017443">
    <property type="entry name" value="RuBisCO_lsu_fd_N"/>
</dbReference>
<proteinExistence type="inferred from homology"/>
<evidence type="ECO:0000313" key="4">
    <source>
        <dbReference type="EMBL" id="SDX68650.1"/>
    </source>
</evidence>
<accession>A0A1H3DQN9</accession>
<evidence type="ECO:0000259" key="2">
    <source>
        <dbReference type="Pfam" id="PF00016"/>
    </source>
</evidence>
<evidence type="ECO:0000313" key="5">
    <source>
        <dbReference type="Proteomes" id="UP000199652"/>
    </source>
</evidence>
<gene>
    <name evidence="4" type="ORF">SAMN04488579_10595</name>
</gene>
<dbReference type="SFLD" id="SFLDG00301">
    <property type="entry name" value="RuBisCO-like_proteins"/>
    <property type="match status" value="1"/>
</dbReference>
<dbReference type="AlphaFoldDB" id="A0A1H3DQN9"/>
<dbReference type="CDD" id="cd08205">
    <property type="entry name" value="RuBisCO_IV_RLP"/>
    <property type="match status" value="1"/>
</dbReference>
<dbReference type="GO" id="GO:0016984">
    <property type="term" value="F:ribulose-bisphosphate carboxylase activity"/>
    <property type="evidence" value="ECO:0007669"/>
    <property type="project" value="InterPro"/>
</dbReference>
<dbReference type="Gene3D" id="3.20.20.110">
    <property type="entry name" value="Ribulose bisphosphate carboxylase, large subunit, C-terminal domain"/>
    <property type="match status" value="1"/>
</dbReference>
<dbReference type="RefSeq" id="WP_090243996.1">
    <property type="nucleotide sequence ID" value="NZ_FNOU01000005.1"/>
</dbReference>
<dbReference type="SUPFAM" id="SSF51649">
    <property type="entry name" value="RuBisCo, C-terminal domain"/>
    <property type="match status" value="1"/>
</dbReference>
<dbReference type="EMBL" id="FNOU01000005">
    <property type="protein sequence ID" value="SDX68650.1"/>
    <property type="molecule type" value="Genomic_DNA"/>
</dbReference>
<feature type="domain" description="Ribulose bisphosphate carboxylase large subunit ferrodoxin-like N-terminal" evidence="3">
    <location>
        <begin position="16"/>
        <end position="132"/>
    </location>
</feature>
<protein>
    <submittedName>
        <fullName evidence="4">2,3-diketo-5-methylthiopentyl-1-phosphate enolase</fullName>
    </submittedName>
</protein>
<dbReference type="PANTHER" id="PTHR42704:SF17">
    <property type="entry name" value="RIBULOSE BISPHOSPHATE CARBOXYLASE LARGE CHAIN"/>
    <property type="match status" value="1"/>
</dbReference>
<dbReference type="Pfam" id="PF02788">
    <property type="entry name" value="RuBisCO_large_N"/>
    <property type="match status" value="1"/>
</dbReference>
<sequence length="438" mass="47259">MFIDPIAVQYPENLEKDHFVIATYYCATKPGTNALKFGAALAIEQTCGTWLKVPGETEEVRNRSIGRVVGVYETPAYQIGIPDDVTERHFIIRIAFPCTNFGPSFAMMLSSVIGNISSSGKVKLLDLEFPESFLGEFKGPKFGVQGIRDLLGVQDRPLLNNMIKPCTGLDPKETAKLAYEAAVGGVDIIKDDELVANPPHCPLTERVKYVMEAITKADAVKGEKTLYSFNITDRTEKLKENAYKAIELGANSLMVNYNTIGLDASRMLAEDPEINVPILAHSDYTGAVYESPWSGMSAGLIGATLPRMAGLDMVIVLTPYGKFPMQMDTFIGAGYKMLQPLGSIRPVFPMPGGGTTQGHIEDVIKKFGNDVIIAAGGAIHGHPMGPAAGARAFRQGIDEVLAGKTLAQAGKIHKELGIALDAWGIYEEAKGGIFDLKG</sequence>
<dbReference type="InterPro" id="IPR000685">
    <property type="entry name" value="RuBisCO_lsu_C"/>
</dbReference>
<dbReference type="Proteomes" id="UP000199652">
    <property type="component" value="Unassembled WGS sequence"/>
</dbReference>
<dbReference type="InterPro" id="IPR036422">
    <property type="entry name" value="RuBisCO_lsu_N_sf"/>
</dbReference>
<dbReference type="SFLD" id="SFLDS00014">
    <property type="entry name" value="RuBisCO"/>
    <property type="match status" value="1"/>
</dbReference>
<dbReference type="Pfam" id="PF00016">
    <property type="entry name" value="RuBisCO_large"/>
    <property type="match status" value="1"/>
</dbReference>
<evidence type="ECO:0000259" key="3">
    <source>
        <dbReference type="Pfam" id="PF02788"/>
    </source>
</evidence>
<reference evidence="5" key="1">
    <citation type="submission" date="2016-10" db="EMBL/GenBank/DDBJ databases">
        <authorList>
            <person name="Varghese N."/>
            <person name="Submissions S."/>
        </authorList>
    </citation>
    <scope>NUCLEOTIDE SEQUENCE [LARGE SCALE GENOMIC DNA]</scope>
    <source>
        <strain evidence="5">VPI 5359</strain>
    </source>
</reference>
<dbReference type="STRING" id="1528.SAMN04488579_10595"/>
<organism evidence="4 5">
    <name type="scientific">Eubacterium barkeri</name>
    <name type="common">Clostridium barkeri</name>
    <dbReference type="NCBI Taxonomy" id="1528"/>
    <lineage>
        <taxon>Bacteria</taxon>
        <taxon>Bacillati</taxon>
        <taxon>Bacillota</taxon>
        <taxon>Clostridia</taxon>
        <taxon>Eubacteriales</taxon>
        <taxon>Eubacteriaceae</taxon>
        <taxon>Eubacterium</taxon>
    </lineage>
</organism>